<gene>
    <name evidence="2" type="ORF">FPZ54_05730</name>
</gene>
<reference evidence="2 3" key="1">
    <citation type="submission" date="2019-07" db="EMBL/GenBank/DDBJ databases">
        <title>Sphingomonas alkalisoli sp. nov., isolated from rhizosphere soil of Suaedae salsa.</title>
        <authorList>
            <person name="Zhang H."/>
            <person name="Xu L."/>
            <person name="Zhang J.-X."/>
            <person name="Sun J.-Q."/>
        </authorList>
    </citation>
    <scope>NUCLEOTIDE SEQUENCE [LARGE SCALE GENOMIC DNA]</scope>
    <source>
        <strain evidence="2 3">XS-10</strain>
    </source>
</reference>
<name>A0A518RDM4_9SPHN</name>
<evidence type="ECO:0000256" key="1">
    <source>
        <dbReference type="SAM" id="MobiDB-lite"/>
    </source>
</evidence>
<evidence type="ECO:0000313" key="3">
    <source>
        <dbReference type="Proteomes" id="UP000318055"/>
    </source>
</evidence>
<dbReference type="Proteomes" id="UP000318055">
    <property type="component" value="Chromosome"/>
</dbReference>
<keyword evidence="3" id="KW-1185">Reference proteome</keyword>
<dbReference type="AlphaFoldDB" id="A0A518RDM4"/>
<evidence type="ECO:0000313" key="2">
    <source>
        <dbReference type="EMBL" id="QDX25567.1"/>
    </source>
</evidence>
<dbReference type="KEGG" id="ssua:FPZ54_05730"/>
<dbReference type="OrthoDB" id="7584256at2"/>
<organism evidence="2 3">
    <name type="scientific">Sphingomonas suaedae</name>
    <dbReference type="NCBI Taxonomy" id="2599297"/>
    <lineage>
        <taxon>Bacteria</taxon>
        <taxon>Pseudomonadati</taxon>
        <taxon>Pseudomonadota</taxon>
        <taxon>Alphaproteobacteria</taxon>
        <taxon>Sphingomonadales</taxon>
        <taxon>Sphingomonadaceae</taxon>
        <taxon>Sphingomonas</taxon>
    </lineage>
</organism>
<proteinExistence type="predicted"/>
<feature type="region of interest" description="Disordered" evidence="1">
    <location>
        <begin position="1"/>
        <end position="66"/>
    </location>
</feature>
<feature type="compositionally biased region" description="Basic and acidic residues" evidence="1">
    <location>
        <begin position="1"/>
        <end position="26"/>
    </location>
</feature>
<protein>
    <submittedName>
        <fullName evidence="2">Uncharacterized protein</fullName>
    </submittedName>
</protein>
<dbReference type="EMBL" id="CP042239">
    <property type="protein sequence ID" value="QDX25567.1"/>
    <property type="molecule type" value="Genomic_DNA"/>
</dbReference>
<sequence>MSDTDRDPHPDSLPGADHDSHSDLERAVSGTNRDIENVQDDTPPEGVDGAVGGTGGVTKNQDDSAQ</sequence>
<accession>A0A518RDM4</accession>
<dbReference type="RefSeq" id="WP_145845645.1">
    <property type="nucleotide sequence ID" value="NZ_CP042239.1"/>
</dbReference>